<reference evidence="2 3" key="1">
    <citation type="submission" date="2021-01" db="EMBL/GenBank/DDBJ databases">
        <title>Genomic Encyclopedia of Type Strains, Phase IV (KMG-IV): sequencing the most valuable type-strain genomes for metagenomic binning, comparative biology and taxonomic classification.</title>
        <authorList>
            <person name="Goeker M."/>
        </authorList>
    </citation>
    <scope>NUCLEOTIDE SEQUENCE [LARGE SCALE GENOMIC DNA]</scope>
    <source>
        <strain evidence="2 3">DSM 21461</strain>
    </source>
</reference>
<evidence type="ECO:0000313" key="3">
    <source>
        <dbReference type="Proteomes" id="UP000720595"/>
    </source>
</evidence>
<feature type="transmembrane region" description="Helical" evidence="1">
    <location>
        <begin position="43"/>
        <end position="65"/>
    </location>
</feature>
<keyword evidence="3" id="KW-1185">Reference proteome</keyword>
<gene>
    <name evidence="2" type="ORF">JOD41_001746</name>
</gene>
<keyword evidence="1" id="KW-1133">Transmembrane helix</keyword>
<comment type="caution">
    <text evidence="2">The sequence shown here is derived from an EMBL/GenBank/DDBJ whole genome shotgun (WGS) entry which is preliminary data.</text>
</comment>
<name>A0ABS2MLW6_9FIRM</name>
<accession>A0ABS2MLW6</accession>
<dbReference type="EMBL" id="JAFBDH010000012">
    <property type="protein sequence ID" value="MBM7551000.1"/>
    <property type="molecule type" value="Genomic_DNA"/>
</dbReference>
<dbReference type="Proteomes" id="UP000720595">
    <property type="component" value="Unassembled WGS sequence"/>
</dbReference>
<protein>
    <submittedName>
        <fullName evidence="2">Uncharacterized protein</fullName>
    </submittedName>
</protein>
<evidence type="ECO:0000256" key="1">
    <source>
        <dbReference type="SAM" id="Phobius"/>
    </source>
</evidence>
<keyword evidence="1" id="KW-0812">Transmembrane</keyword>
<organism evidence="2 3">
    <name type="scientific">Peptoniphilus gorbachii</name>
    <dbReference type="NCBI Taxonomy" id="411567"/>
    <lineage>
        <taxon>Bacteria</taxon>
        <taxon>Bacillati</taxon>
        <taxon>Bacillota</taxon>
        <taxon>Tissierellia</taxon>
        <taxon>Tissierellales</taxon>
        <taxon>Peptoniphilaceae</taxon>
        <taxon>Peptoniphilus</taxon>
    </lineage>
</organism>
<sequence>MTATTFGAGNDKILDRFLKVLFIVILFANFVQINYNPMKNDKLFVFGVISTAINLLVIFFSWAFMLTHNIFECYNYTVSVFFDISS</sequence>
<feature type="transmembrane region" description="Helical" evidence="1">
    <location>
        <begin position="13"/>
        <end position="31"/>
    </location>
</feature>
<proteinExistence type="predicted"/>
<evidence type="ECO:0000313" key="2">
    <source>
        <dbReference type="EMBL" id="MBM7551000.1"/>
    </source>
</evidence>
<keyword evidence="1" id="KW-0472">Membrane</keyword>